<protein>
    <submittedName>
        <fullName evidence="1">Uncharacterized protein</fullName>
    </submittedName>
</protein>
<dbReference type="AlphaFoldDB" id="D6MS64"/>
<reference evidence="1" key="1">
    <citation type="journal article" date="2010" name="Microbiology (Mosc.)">
        <title>The cylindrospermopsin gene cluster of Aphanizomenon sp. 10E6: organization and recombination.</title>
        <authorList>
            <person name="Stuken A."/>
            <person name="Jakobsen K.S."/>
        </authorList>
    </citation>
    <scope>NUCLEOTIDE SEQUENCE</scope>
    <source>
        <strain evidence="1">10E6</strain>
    </source>
</reference>
<sequence length="115" mass="13056">MCLNEIRLFQALEDEIQINSELLAAALVPSGTHSRSLSLKNCQNPKFKSLKPIPLFVPSYQCVSPNNNRCEPKRVNCTLRLKCRYNKGFQTILQEISHISAWVFHSITVNKAIAQ</sequence>
<organism evidence="1">
    <name type="scientific">Aphanizomenon sp. 10E6</name>
    <dbReference type="NCBI Taxonomy" id="459664"/>
    <lineage>
        <taxon>Bacteria</taxon>
        <taxon>Bacillati</taxon>
        <taxon>Cyanobacteriota</taxon>
        <taxon>Cyanophyceae</taxon>
        <taxon>Nostocales</taxon>
        <taxon>Aphanizomenonaceae</taxon>
        <taxon>Aphanizomenon</taxon>
    </lineage>
</organism>
<evidence type="ECO:0000313" key="1">
    <source>
        <dbReference type="EMBL" id="ADF88285.1"/>
    </source>
</evidence>
<accession>D6MS64</accession>
<proteinExistence type="predicted"/>
<dbReference type="EMBL" id="GQ385961">
    <property type="protein sequence ID" value="ADF88285.1"/>
    <property type="molecule type" value="Genomic_DNA"/>
</dbReference>
<name>D6MS64_9CYAN</name>